<evidence type="ECO:0000256" key="6">
    <source>
        <dbReference type="SAM" id="Phobius"/>
    </source>
</evidence>
<dbReference type="InterPro" id="IPR000849">
    <property type="entry name" value="Sugar_P_transporter"/>
</dbReference>
<dbReference type="GO" id="GO:0035435">
    <property type="term" value="P:phosphate ion transmembrane transport"/>
    <property type="evidence" value="ECO:0007669"/>
    <property type="project" value="TreeGrafter"/>
</dbReference>
<dbReference type="Gene3D" id="1.20.1250.20">
    <property type="entry name" value="MFS general substrate transporter like domains"/>
    <property type="match status" value="3"/>
</dbReference>
<dbReference type="Pfam" id="PF07690">
    <property type="entry name" value="MFS_1"/>
    <property type="match status" value="1"/>
</dbReference>
<accession>A0AAD9P872</accession>
<comment type="similarity">
    <text evidence="2">Belongs to the major facilitator superfamily. Organophosphate:Pi antiporter (OPA) (TC 2.A.1.4) family.</text>
</comment>
<feature type="transmembrane region" description="Helical" evidence="6">
    <location>
        <begin position="314"/>
        <end position="337"/>
    </location>
</feature>
<feature type="transmembrane region" description="Helical" evidence="6">
    <location>
        <begin position="154"/>
        <end position="173"/>
    </location>
</feature>
<evidence type="ECO:0000259" key="7">
    <source>
        <dbReference type="PROSITE" id="PS50850"/>
    </source>
</evidence>
<feature type="domain" description="Major facilitator superfamily (MFS) profile" evidence="7">
    <location>
        <begin position="210"/>
        <end position="414"/>
    </location>
</feature>
<comment type="caution">
    <text evidence="8">The sequence shown here is derived from an EMBL/GenBank/DDBJ whole genome shotgun (WGS) entry which is preliminary data.</text>
</comment>
<evidence type="ECO:0000313" key="9">
    <source>
        <dbReference type="Proteomes" id="UP001209878"/>
    </source>
</evidence>
<dbReference type="InterPro" id="IPR011701">
    <property type="entry name" value="MFS"/>
</dbReference>
<dbReference type="SUPFAM" id="SSF103473">
    <property type="entry name" value="MFS general substrate transporter"/>
    <property type="match status" value="1"/>
</dbReference>
<dbReference type="GO" id="GO:0005789">
    <property type="term" value="C:endoplasmic reticulum membrane"/>
    <property type="evidence" value="ECO:0007669"/>
    <property type="project" value="TreeGrafter"/>
</dbReference>
<dbReference type="PIRSF" id="PIRSF002808">
    <property type="entry name" value="Hexose_phosphate_transp"/>
    <property type="match status" value="1"/>
</dbReference>
<protein>
    <recommendedName>
        <fullName evidence="7">Major facilitator superfamily (MFS) profile domain-containing protein</fullName>
    </recommendedName>
</protein>
<feature type="transmembrane region" description="Helical" evidence="6">
    <location>
        <begin position="249"/>
        <end position="269"/>
    </location>
</feature>
<feature type="transmembrane region" description="Helical" evidence="6">
    <location>
        <begin position="349"/>
        <end position="370"/>
    </location>
</feature>
<dbReference type="PANTHER" id="PTHR43826:SF3">
    <property type="entry name" value="GLUCOSE-6-PHOSPHATE EXCHANGER SLC37A4"/>
    <property type="match status" value="1"/>
</dbReference>
<dbReference type="GO" id="GO:0061513">
    <property type="term" value="F:glucose 6-phosphate:phosphate antiporter activity"/>
    <property type="evidence" value="ECO:0007669"/>
    <property type="project" value="TreeGrafter"/>
</dbReference>
<evidence type="ECO:0000256" key="2">
    <source>
        <dbReference type="ARBA" id="ARBA00009598"/>
    </source>
</evidence>
<dbReference type="EMBL" id="JAODUO010000091">
    <property type="protein sequence ID" value="KAK2189991.1"/>
    <property type="molecule type" value="Genomic_DNA"/>
</dbReference>
<dbReference type="PROSITE" id="PS50850">
    <property type="entry name" value="MFS"/>
    <property type="match status" value="1"/>
</dbReference>
<keyword evidence="3 6" id="KW-0812">Transmembrane</keyword>
<keyword evidence="9" id="KW-1185">Reference proteome</keyword>
<feature type="transmembrane region" description="Helical" evidence="6">
    <location>
        <begin position="90"/>
        <end position="110"/>
    </location>
</feature>
<keyword evidence="4 6" id="KW-1133">Transmembrane helix</keyword>
<feature type="transmembrane region" description="Helical" evidence="6">
    <location>
        <begin position="210"/>
        <end position="229"/>
    </location>
</feature>
<proteinExistence type="inferred from homology"/>
<evidence type="ECO:0000256" key="1">
    <source>
        <dbReference type="ARBA" id="ARBA00004127"/>
    </source>
</evidence>
<feature type="transmembrane region" description="Helical" evidence="6">
    <location>
        <begin position="122"/>
        <end position="148"/>
    </location>
</feature>
<feature type="transmembrane region" description="Helical" evidence="6">
    <location>
        <begin position="289"/>
        <end position="308"/>
    </location>
</feature>
<sequence length="414" mass="44923">MTKSERDIRETGSTSQAELAAFSRYKWSTFVCMYIGYLMTMFSRKSFSFVLPAVMEEGHITKGELGMITSSQNLAYAISKFLGGLMVDHFSAKLLFSAGICLFPAAVSSLSQWSEKSEFGTLWGVLSTSMNVACSTGPLVSTFITYQYGWRTTLQAFGTVTIATTAVCYIGMVNSPNDVGMKSPMGETTKTDSGRGHGRGSWQDLIYSRLLWILSVNFMVIFIARTAILDWAQLYLIEELDQTAYTASMFVSSFETGGIVGSILAGYVADKLVALKKGDDLRGSPRTDVCIAFIAVCLLSLATLIYIPQDLIQSWITVVGCALGFGIYGPCSLYGVMAIEAAPTHLAGATHATVALAANVGAVMAGFPISYVASHILWRGAFIVVEVLLALIFVLNVVTRSLEYKILTTRKKLD</sequence>
<dbReference type="InterPro" id="IPR020846">
    <property type="entry name" value="MFS_dom"/>
</dbReference>
<name>A0AAD9P872_RIDPI</name>
<dbReference type="InterPro" id="IPR051337">
    <property type="entry name" value="OPA_Antiporter"/>
</dbReference>
<reference evidence="8" key="1">
    <citation type="journal article" date="2023" name="Mol. Biol. Evol.">
        <title>Third-Generation Sequencing Reveals the Adaptive Role of the Epigenome in Three Deep-Sea Polychaetes.</title>
        <authorList>
            <person name="Perez M."/>
            <person name="Aroh O."/>
            <person name="Sun Y."/>
            <person name="Lan Y."/>
            <person name="Juniper S.K."/>
            <person name="Young C.R."/>
            <person name="Angers B."/>
            <person name="Qian P.Y."/>
        </authorList>
    </citation>
    <scope>NUCLEOTIDE SEQUENCE</scope>
    <source>
        <strain evidence="8">R07B-5</strain>
    </source>
</reference>
<organism evidence="8 9">
    <name type="scientific">Ridgeia piscesae</name>
    <name type="common">Tubeworm</name>
    <dbReference type="NCBI Taxonomy" id="27915"/>
    <lineage>
        <taxon>Eukaryota</taxon>
        <taxon>Metazoa</taxon>
        <taxon>Spiralia</taxon>
        <taxon>Lophotrochozoa</taxon>
        <taxon>Annelida</taxon>
        <taxon>Polychaeta</taxon>
        <taxon>Sedentaria</taxon>
        <taxon>Canalipalpata</taxon>
        <taxon>Sabellida</taxon>
        <taxon>Siboglinidae</taxon>
        <taxon>Ridgeia</taxon>
    </lineage>
</organism>
<keyword evidence="5 6" id="KW-0472">Membrane</keyword>
<comment type="subcellular location">
    <subcellularLocation>
        <location evidence="1">Endomembrane system</location>
        <topology evidence="1">Multi-pass membrane protein</topology>
    </subcellularLocation>
</comment>
<dbReference type="AlphaFoldDB" id="A0AAD9P872"/>
<dbReference type="PANTHER" id="PTHR43826">
    <property type="entry name" value="GLUCOSE-6-PHOSPHATE EXCHANGER SLC37A4"/>
    <property type="match status" value="1"/>
</dbReference>
<dbReference type="Proteomes" id="UP001209878">
    <property type="component" value="Unassembled WGS sequence"/>
</dbReference>
<evidence type="ECO:0000256" key="3">
    <source>
        <dbReference type="ARBA" id="ARBA00022692"/>
    </source>
</evidence>
<dbReference type="InterPro" id="IPR036259">
    <property type="entry name" value="MFS_trans_sf"/>
</dbReference>
<feature type="transmembrane region" description="Helical" evidence="6">
    <location>
        <begin position="376"/>
        <end position="398"/>
    </location>
</feature>
<feature type="transmembrane region" description="Helical" evidence="6">
    <location>
        <begin position="25"/>
        <end position="42"/>
    </location>
</feature>
<gene>
    <name evidence="8" type="ORF">NP493_89g00014</name>
</gene>
<evidence type="ECO:0000256" key="5">
    <source>
        <dbReference type="ARBA" id="ARBA00023136"/>
    </source>
</evidence>
<evidence type="ECO:0000313" key="8">
    <source>
        <dbReference type="EMBL" id="KAK2189991.1"/>
    </source>
</evidence>
<evidence type="ECO:0000256" key="4">
    <source>
        <dbReference type="ARBA" id="ARBA00022989"/>
    </source>
</evidence>